<dbReference type="Proteomes" id="UP000002601">
    <property type="component" value="Chromosome"/>
</dbReference>
<dbReference type="Pfam" id="PF13458">
    <property type="entry name" value="Peripla_BP_6"/>
    <property type="match status" value="1"/>
</dbReference>
<evidence type="ECO:0000313" key="6">
    <source>
        <dbReference type="Proteomes" id="UP000002601"/>
    </source>
</evidence>
<feature type="domain" description="Leucine-binding protein" evidence="4">
    <location>
        <begin position="31"/>
        <end position="368"/>
    </location>
</feature>
<dbReference type="PANTHER" id="PTHR30483:SF6">
    <property type="entry name" value="PERIPLASMIC BINDING PROTEIN OF ABC TRANSPORTER FOR NATURAL AMINO ACIDS"/>
    <property type="match status" value="1"/>
</dbReference>
<feature type="chain" id="PRO_5002961341" evidence="3">
    <location>
        <begin position="21"/>
        <end position="381"/>
    </location>
</feature>
<dbReference type="HOGENOM" id="CLU_027128_6_1_7"/>
<comment type="similarity">
    <text evidence="1">Belongs to the leucine-binding protein family.</text>
</comment>
<dbReference type="OrthoDB" id="5444466at2"/>
<dbReference type="InterPro" id="IPR051010">
    <property type="entry name" value="BCAA_transport"/>
</dbReference>
<dbReference type="KEGG" id="dsa:Desal_0618"/>
<dbReference type="PANTHER" id="PTHR30483">
    <property type="entry name" value="LEUCINE-SPECIFIC-BINDING PROTEIN"/>
    <property type="match status" value="1"/>
</dbReference>
<accession>C6BY93</accession>
<evidence type="ECO:0000256" key="3">
    <source>
        <dbReference type="SAM" id="SignalP"/>
    </source>
</evidence>
<dbReference type="AlphaFoldDB" id="C6BY93"/>
<sequence length="381" mass="41711">MKRNRFIPVLLFALVFCLCAGCSDKKTSGEFKVGVVAVTSGELFRKGNYIVTAARYAAEKVNKSGGLELDGKSYKVKLFPADSNGEAEMAAKVTLRLIEKEKVSAIVGAAKSNVALAVAKVCEEHKVPFITPVAGTNKLTSYKYSFRVSYTNTVQGEALALFAKNDLGHKDVGILFDSSSPYSAELARFFKEDYLKGGGKVVSFQGYVARDREYSSQLKKIIEAGAQILFLPNNTKKVQLQVAQARKLGFKGILMGSDSWDSIELERNPLFKNSYYTDHWVPNLPIKGAAEFEKDYKKANGVDPSELEALTYDAVNSLFDAAKIAGTDNPVAIHDALVDMPPFHGVTGTFDYNNNGDPDKDVIISTFRDGHIAVQDIIDLK</sequence>
<dbReference type="EMBL" id="CP001649">
    <property type="protein sequence ID" value="ACS78684.1"/>
    <property type="molecule type" value="Genomic_DNA"/>
</dbReference>
<gene>
    <name evidence="5" type="ordered locus">Desal_0618</name>
</gene>
<dbReference type="SUPFAM" id="SSF53822">
    <property type="entry name" value="Periplasmic binding protein-like I"/>
    <property type="match status" value="1"/>
</dbReference>
<evidence type="ECO:0000256" key="1">
    <source>
        <dbReference type="ARBA" id="ARBA00010062"/>
    </source>
</evidence>
<protein>
    <submittedName>
        <fullName evidence="5">Extracellular ligand-binding receptor</fullName>
    </submittedName>
</protein>
<dbReference type="Gene3D" id="3.40.50.2300">
    <property type="match status" value="2"/>
</dbReference>
<feature type="signal peptide" evidence="3">
    <location>
        <begin position="1"/>
        <end position="20"/>
    </location>
</feature>
<reference evidence="5 6" key="1">
    <citation type="submission" date="2009-06" db="EMBL/GenBank/DDBJ databases">
        <title>Complete sequence of Desulfovibrio salexigens DSM 2638.</title>
        <authorList>
            <consortium name="US DOE Joint Genome Institute"/>
            <person name="Lucas S."/>
            <person name="Copeland A."/>
            <person name="Lapidus A."/>
            <person name="Glavina del Rio T."/>
            <person name="Tice H."/>
            <person name="Bruce D."/>
            <person name="Goodwin L."/>
            <person name="Pitluck S."/>
            <person name="Munk A.C."/>
            <person name="Brettin T."/>
            <person name="Detter J.C."/>
            <person name="Han C."/>
            <person name="Tapia R."/>
            <person name="Larimer F."/>
            <person name="Land M."/>
            <person name="Hauser L."/>
            <person name="Kyrpides N."/>
            <person name="Anderson I."/>
            <person name="Wall J.D."/>
            <person name="Arkin A.P."/>
            <person name="Dehal P."/>
            <person name="Chivian D."/>
            <person name="Giles B."/>
            <person name="Hazen T.C."/>
        </authorList>
    </citation>
    <scope>NUCLEOTIDE SEQUENCE [LARGE SCALE GENOMIC DNA]</scope>
    <source>
        <strain evidence="6">ATCC 14822 / DSM 2638 / NCIMB 8403 / VKM B-1763</strain>
    </source>
</reference>
<dbReference type="InterPro" id="IPR028081">
    <property type="entry name" value="Leu-bd"/>
</dbReference>
<evidence type="ECO:0000259" key="4">
    <source>
        <dbReference type="Pfam" id="PF13458"/>
    </source>
</evidence>
<evidence type="ECO:0000256" key="2">
    <source>
        <dbReference type="ARBA" id="ARBA00022729"/>
    </source>
</evidence>
<dbReference type="CDD" id="cd06347">
    <property type="entry name" value="PBP1_ABC_LivK_ligand_binding-like"/>
    <property type="match status" value="1"/>
</dbReference>
<proteinExistence type="inferred from homology"/>
<keyword evidence="2 3" id="KW-0732">Signal</keyword>
<dbReference type="RefSeq" id="WP_015850503.1">
    <property type="nucleotide sequence ID" value="NC_012881.1"/>
</dbReference>
<organism evidence="5 6">
    <name type="scientific">Maridesulfovibrio salexigens (strain ATCC 14822 / DSM 2638 / NCIMB 8403 / VKM B-1763)</name>
    <name type="common">Desulfovibrio salexigens</name>
    <dbReference type="NCBI Taxonomy" id="526222"/>
    <lineage>
        <taxon>Bacteria</taxon>
        <taxon>Pseudomonadati</taxon>
        <taxon>Thermodesulfobacteriota</taxon>
        <taxon>Desulfovibrionia</taxon>
        <taxon>Desulfovibrionales</taxon>
        <taxon>Desulfovibrionaceae</taxon>
        <taxon>Maridesulfovibrio</taxon>
    </lineage>
</organism>
<dbReference type="eggNOG" id="COG0683">
    <property type="taxonomic scope" value="Bacteria"/>
</dbReference>
<name>C6BY93_MARSD</name>
<keyword evidence="5" id="KW-0675">Receptor</keyword>
<keyword evidence="6" id="KW-1185">Reference proteome</keyword>
<dbReference type="STRING" id="526222.Desal_0618"/>
<evidence type="ECO:0000313" key="5">
    <source>
        <dbReference type="EMBL" id="ACS78684.1"/>
    </source>
</evidence>
<dbReference type="InterPro" id="IPR028082">
    <property type="entry name" value="Peripla_BP_I"/>
</dbReference>